<dbReference type="Proteomes" id="UP000885744">
    <property type="component" value="Unassembled WGS sequence"/>
</dbReference>
<evidence type="ECO:0000313" key="2">
    <source>
        <dbReference type="EMBL" id="HEB14012.1"/>
    </source>
</evidence>
<organism evidence="2">
    <name type="scientific">candidate division WWE3 bacterium</name>
    <dbReference type="NCBI Taxonomy" id="2053526"/>
    <lineage>
        <taxon>Bacteria</taxon>
        <taxon>Katanobacteria</taxon>
    </lineage>
</organism>
<name>A0A7C1SPF8_UNCKA</name>
<proteinExistence type="predicted"/>
<protein>
    <submittedName>
        <fullName evidence="2">Uncharacterized protein</fullName>
    </submittedName>
</protein>
<comment type="caution">
    <text evidence="2">The sequence shown here is derived from an EMBL/GenBank/DDBJ whole genome shotgun (WGS) entry which is preliminary data.</text>
</comment>
<dbReference type="EMBL" id="DRHH01000048">
    <property type="protein sequence ID" value="HEB14012.1"/>
    <property type="molecule type" value="Genomic_DNA"/>
</dbReference>
<gene>
    <name evidence="2" type="ORF">ENI09_01200</name>
</gene>
<keyword evidence="1" id="KW-0812">Transmembrane</keyword>
<sequence length="81" mass="9336">MIWIVLGLLAYTLVGFLLVSWVVGDFTLTASYPAELILLVAFWPFCLRGLVRLRIFRIMMQKQIESVEAWAESKNQNRSDS</sequence>
<dbReference type="AlphaFoldDB" id="A0A7C1SPF8"/>
<evidence type="ECO:0000256" key="1">
    <source>
        <dbReference type="SAM" id="Phobius"/>
    </source>
</evidence>
<keyword evidence="1" id="KW-1133">Transmembrane helix</keyword>
<feature type="transmembrane region" description="Helical" evidence="1">
    <location>
        <begin position="34"/>
        <end position="51"/>
    </location>
</feature>
<keyword evidence="1" id="KW-0472">Membrane</keyword>
<reference evidence="2" key="1">
    <citation type="journal article" date="2020" name="mSystems">
        <title>Genome- and Community-Level Interaction Insights into Carbon Utilization and Element Cycling Functions of Hydrothermarchaeota in Hydrothermal Sediment.</title>
        <authorList>
            <person name="Zhou Z."/>
            <person name="Liu Y."/>
            <person name="Xu W."/>
            <person name="Pan J."/>
            <person name="Luo Z.H."/>
            <person name="Li M."/>
        </authorList>
    </citation>
    <scope>NUCLEOTIDE SEQUENCE [LARGE SCALE GENOMIC DNA]</scope>
    <source>
        <strain evidence="2">HyVt-365</strain>
    </source>
</reference>
<accession>A0A7C1SPF8</accession>